<organism evidence="2 3">
    <name type="scientific">Panicum virgatum</name>
    <name type="common">Blackwell switchgrass</name>
    <dbReference type="NCBI Taxonomy" id="38727"/>
    <lineage>
        <taxon>Eukaryota</taxon>
        <taxon>Viridiplantae</taxon>
        <taxon>Streptophyta</taxon>
        <taxon>Embryophyta</taxon>
        <taxon>Tracheophyta</taxon>
        <taxon>Spermatophyta</taxon>
        <taxon>Magnoliopsida</taxon>
        <taxon>Liliopsida</taxon>
        <taxon>Poales</taxon>
        <taxon>Poaceae</taxon>
        <taxon>PACMAD clade</taxon>
        <taxon>Panicoideae</taxon>
        <taxon>Panicodae</taxon>
        <taxon>Paniceae</taxon>
        <taxon>Panicinae</taxon>
        <taxon>Panicum</taxon>
        <taxon>Panicum sect. Hiantes</taxon>
    </lineage>
</organism>
<dbReference type="EMBL" id="CM029041">
    <property type="protein sequence ID" value="KAG2623482.1"/>
    <property type="molecule type" value="Genomic_DNA"/>
</dbReference>
<evidence type="ECO:0000313" key="3">
    <source>
        <dbReference type="Proteomes" id="UP000823388"/>
    </source>
</evidence>
<name>A0A8T0UFP8_PANVG</name>
<evidence type="ECO:0000256" key="1">
    <source>
        <dbReference type="SAM" id="MobiDB-lite"/>
    </source>
</evidence>
<comment type="caution">
    <text evidence="2">The sequence shown here is derived from an EMBL/GenBank/DDBJ whole genome shotgun (WGS) entry which is preliminary data.</text>
</comment>
<accession>A0A8T0UFP8</accession>
<sequence>MLQVQCHVIRHTWRGKNDSFFFLPTILSLAPRALANHSPFPTRRRGRRVPRPAGPTLSPRPLVQAEPHRRAGGSVRRAERAVRSPKGFSSSRRRRLAPALSWCWAGVERSGDTIELGSILSWTFSLLVGKASTLLRSD</sequence>
<protein>
    <submittedName>
        <fullName evidence="2">Uncharacterized protein</fullName>
    </submittedName>
</protein>
<gene>
    <name evidence="2" type="ORF">PVAP13_3KG063054</name>
</gene>
<reference evidence="2" key="1">
    <citation type="submission" date="2020-05" db="EMBL/GenBank/DDBJ databases">
        <title>WGS assembly of Panicum virgatum.</title>
        <authorList>
            <person name="Lovell J.T."/>
            <person name="Jenkins J."/>
            <person name="Shu S."/>
            <person name="Juenger T.E."/>
            <person name="Schmutz J."/>
        </authorList>
    </citation>
    <scope>NUCLEOTIDE SEQUENCE</scope>
    <source>
        <strain evidence="2">AP13</strain>
    </source>
</reference>
<dbReference type="AlphaFoldDB" id="A0A8T0UFP8"/>
<proteinExistence type="predicted"/>
<dbReference type="Proteomes" id="UP000823388">
    <property type="component" value="Chromosome 3K"/>
</dbReference>
<evidence type="ECO:0000313" key="2">
    <source>
        <dbReference type="EMBL" id="KAG2623482.1"/>
    </source>
</evidence>
<keyword evidence="3" id="KW-1185">Reference proteome</keyword>
<feature type="region of interest" description="Disordered" evidence="1">
    <location>
        <begin position="38"/>
        <end position="91"/>
    </location>
</feature>